<comment type="caution">
    <text evidence="1">The sequence shown here is derived from an EMBL/GenBank/DDBJ whole genome shotgun (WGS) entry which is preliminary data.</text>
</comment>
<dbReference type="PANTHER" id="PTHR41930:SF1">
    <property type="entry name" value="DEPHOSPHO-COA KINASE"/>
    <property type="match status" value="1"/>
</dbReference>
<dbReference type="Proteomes" id="UP000178230">
    <property type="component" value="Unassembled WGS sequence"/>
</dbReference>
<proteinExistence type="predicted"/>
<dbReference type="PANTHER" id="PTHR41930">
    <property type="entry name" value="UPF0200 PROTEIN MJ1399"/>
    <property type="match status" value="1"/>
</dbReference>
<dbReference type="SUPFAM" id="SSF52540">
    <property type="entry name" value="P-loop containing nucleoside triphosphate hydrolases"/>
    <property type="match status" value="1"/>
</dbReference>
<protein>
    <recommendedName>
        <fullName evidence="3">Dephospho-CoA kinase</fullName>
    </recommendedName>
</protein>
<sequence>MTRVIIVVGKFGSGKTTTADFFKRKKIPVISMGQLTEEMLQILVYPVTEKEEKRVRNMLRQTYGLSVYARYAVQRLIRHTQDPLIIVEGMRSAEEYQYLKRRLKKIKILYLKTDQKLRIQRIRDRQIRNLTTKEVVLRNIEEKGLGIGRFEKIADYIINNSSGKEYLFGQLEKILSTID</sequence>
<reference evidence="1 2" key="1">
    <citation type="journal article" date="2016" name="Nat. Commun.">
        <title>Thousands of microbial genomes shed light on interconnected biogeochemical processes in an aquifer system.</title>
        <authorList>
            <person name="Anantharaman K."/>
            <person name="Brown C.T."/>
            <person name="Hug L.A."/>
            <person name="Sharon I."/>
            <person name="Castelle C.J."/>
            <person name="Probst A.J."/>
            <person name="Thomas B.C."/>
            <person name="Singh A."/>
            <person name="Wilkins M.J."/>
            <person name="Karaoz U."/>
            <person name="Brodie E.L."/>
            <person name="Williams K.H."/>
            <person name="Hubbard S.S."/>
            <person name="Banfield J.F."/>
        </authorList>
    </citation>
    <scope>NUCLEOTIDE SEQUENCE [LARGE SCALE GENOMIC DNA]</scope>
</reference>
<organism evidence="1 2">
    <name type="scientific">Candidatus Gottesmanbacteria bacterium RBG_13_37_7</name>
    <dbReference type="NCBI Taxonomy" id="1798369"/>
    <lineage>
        <taxon>Bacteria</taxon>
        <taxon>Candidatus Gottesmaniibacteriota</taxon>
    </lineage>
</organism>
<dbReference type="Pfam" id="PF13238">
    <property type="entry name" value="AAA_18"/>
    <property type="match status" value="1"/>
</dbReference>
<dbReference type="EMBL" id="MFIY01000024">
    <property type="protein sequence ID" value="OGG00108.1"/>
    <property type="molecule type" value="Genomic_DNA"/>
</dbReference>
<gene>
    <name evidence="1" type="ORF">A2Y99_04705</name>
</gene>
<evidence type="ECO:0008006" key="3">
    <source>
        <dbReference type="Google" id="ProtNLM"/>
    </source>
</evidence>
<evidence type="ECO:0000313" key="2">
    <source>
        <dbReference type="Proteomes" id="UP000178230"/>
    </source>
</evidence>
<accession>A0A1F5YIT2</accession>
<dbReference type="InterPro" id="IPR027417">
    <property type="entry name" value="P-loop_NTPase"/>
</dbReference>
<dbReference type="AlphaFoldDB" id="A0A1F5YIT2"/>
<evidence type="ECO:0000313" key="1">
    <source>
        <dbReference type="EMBL" id="OGG00108.1"/>
    </source>
</evidence>
<name>A0A1F5YIT2_9BACT</name>
<dbReference type="Gene3D" id="3.40.50.300">
    <property type="entry name" value="P-loop containing nucleotide triphosphate hydrolases"/>
    <property type="match status" value="1"/>
</dbReference>